<gene>
    <name evidence="2" type="ORF">SAMN05444171_7353</name>
</gene>
<evidence type="ECO:0000313" key="3">
    <source>
        <dbReference type="Proteomes" id="UP000183208"/>
    </source>
</evidence>
<dbReference type="PANTHER" id="PTHR33973:SF4">
    <property type="entry name" value="OS07G0153300 PROTEIN"/>
    <property type="match status" value="1"/>
</dbReference>
<keyword evidence="1" id="KW-0812">Transmembrane</keyword>
<evidence type="ECO:0000313" key="2">
    <source>
        <dbReference type="EMBL" id="SEE40780.1"/>
    </source>
</evidence>
<protein>
    <recommendedName>
        <fullName evidence="4">DUF1365 domain-containing protein</fullName>
    </recommendedName>
</protein>
<evidence type="ECO:0008006" key="4">
    <source>
        <dbReference type="Google" id="ProtNLM"/>
    </source>
</evidence>
<accession>A0A1H5IKR1</accession>
<dbReference type="PANTHER" id="PTHR33973">
    <property type="entry name" value="OS07G0153300 PROTEIN"/>
    <property type="match status" value="1"/>
</dbReference>
<dbReference type="Pfam" id="PF07103">
    <property type="entry name" value="DUF1365"/>
    <property type="match status" value="1"/>
</dbReference>
<name>A0A1H5IKR1_9BRAD</name>
<dbReference type="Proteomes" id="UP000183208">
    <property type="component" value="Unassembled WGS sequence"/>
</dbReference>
<keyword evidence="1" id="KW-1133">Transmembrane helix</keyword>
<dbReference type="RefSeq" id="WP_244525022.1">
    <property type="nucleotide sequence ID" value="NZ_FNTI01000001.1"/>
</dbReference>
<evidence type="ECO:0000256" key="1">
    <source>
        <dbReference type="SAM" id="Phobius"/>
    </source>
</evidence>
<dbReference type="AlphaFoldDB" id="A0A1H5IKR1"/>
<keyword evidence="1" id="KW-0472">Membrane</keyword>
<organism evidence="2 3">
    <name type="scientific">Bradyrhizobium lablabi</name>
    <dbReference type="NCBI Taxonomy" id="722472"/>
    <lineage>
        <taxon>Bacteria</taxon>
        <taxon>Pseudomonadati</taxon>
        <taxon>Pseudomonadota</taxon>
        <taxon>Alphaproteobacteria</taxon>
        <taxon>Hyphomicrobiales</taxon>
        <taxon>Nitrobacteraceae</taxon>
        <taxon>Bradyrhizobium</taxon>
    </lineage>
</organism>
<feature type="transmembrane region" description="Helical" evidence="1">
    <location>
        <begin position="225"/>
        <end position="245"/>
    </location>
</feature>
<sequence>MRRQSTRTGMQDEAADAAASLYVGEVMHARLKPMGHRFSYRVMSLLIDLDRLAAADRQSALFGVNRAALYSFHEADHGERDGTPLRAYAQRCAAEQGIDLTGGRVLLLCYPRLLGYTFNPLSVYFCYHADGGLALMIYEVRNTLGDIHAYVLPVKPDQLSEAGVRQQHETLFYVSPFIEMAMRYHFRVLPPDQRVQLRILETDGDGPLLAATFNGRRRALNTRQLLRAFVAFPLVTLKIMTAIHWEALRLWLKGARLVPRQNAAVKTGLSAAKSNDYTSPALPAGGRQ</sequence>
<proteinExistence type="predicted"/>
<reference evidence="2 3" key="1">
    <citation type="submission" date="2016-10" db="EMBL/GenBank/DDBJ databases">
        <authorList>
            <person name="de Groot N.N."/>
        </authorList>
    </citation>
    <scope>NUCLEOTIDE SEQUENCE [LARGE SCALE GENOMIC DNA]</scope>
    <source>
        <strain evidence="2 3">GAS522</strain>
    </source>
</reference>
<dbReference type="InterPro" id="IPR010775">
    <property type="entry name" value="DUF1365"/>
</dbReference>
<dbReference type="EMBL" id="FNTI01000001">
    <property type="protein sequence ID" value="SEE40780.1"/>
    <property type="molecule type" value="Genomic_DNA"/>
</dbReference>